<evidence type="ECO:0008006" key="3">
    <source>
        <dbReference type="Google" id="ProtNLM"/>
    </source>
</evidence>
<accession>A0ABY7LQ02</accession>
<evidence type="ECO:0000313" key="2">
    <source>
        <dbReference type="Proteomes" id="UP001211005"/>
    </source>
</evidence>
<dbReference type="EMBL" id="CP114767">
    <property type="protein sequence ID" value="WBA42500.1"/>
    <property type="molecule type" value="Genomic_DNA"/>
</dbReference>
<proteinExistence type="predicted"/>
<dbReference type="Proteomes" id="UP001211005">
    <property type="component" value="Chromosome"/>
</dbReference>
<keyword evidence="2" id="KW-1185">Reference proteome</keyword>
<reference evidence="1 2" key="1">
    <citation type="submission" date="2022-12" db="EMBL/GenBank/DDBJ databases">
        <title>Hymenobacter canadensis sp. nov. isolated from lake water of the Cambridge Bay, Canada.</title>
        <authorList>
            <person name="Kim W.H."/>
            <person name="Lee Y.M."/>
        </authorList>
    </citation>
    <scope>NUCLEOTIDE SEQUENCE [LARGE SCALE GENOMIC DNA]</scope>
    <source>
        <strain evidence="1 2">PAMC 29467</strain>
    </source>
</reference>
<organism evidence="1 2">
    <name type="scientific">Hymenobacter canadensis</name>
    <dbReference type="NCBI Taxonomy" id="2999067"/>
    <lineage>
        <taxon>Bacteria</taxon>
        <taxon>Pseudomonadati</taxon>
        <taxon>Bacteroidota</taxon>
        <taxon>Cytophagia</taxon>
        <taxon>Cytophagales</taxon>
        <taxon>Hymenobacteraceae</taxon>
        <taxon>Hymenobacter</taxon>
    </lineage>
</organism>
<sequence length="151" mass="17495">MKHFSSPYLTIDYLAEPRVLAGRWWRGVMPFELHRGYAALLDAAVSRRCRFWLVDLSNRAGGVDAADVQWMLSDFFPQLPVRLKRTTYLAYLMAPHQLAGVLADPSIPALTYFDGRPYRLERFTTEVAALEWLEHCRLQDARARRRKTAPQ</sequence>
<name>A0ABY7LQ02_9BACT</name>
<protein>
    <recommendedName>
        <fullName evidence="3">STAS/SEC14 domain-containing protein</fullName>
    </recommendedName>
</protein>
<dbReference type="RefSeq" id="WP_269560554.1">
    <property type="nucleotide sequence ID" value="NZ_CP114767.1"/>
</dbReference>
<gene>
    <name evidence="1" type="ORF">O3303_02825</name>
</gene>
<evidence type="ECO:0000313" key="1">
    <source>
        <dbReference type="EMBL" id="WBA42500.1"/>
    </source>
</evidence>